<evidence type="ECO:0000313" key="15">
    <source>
        <dbReference type="Proteomes" id="UP000515847"/>
    </source>
</evidence>
<dbReference type="PROSITE" id="PS50146">
    <property type="entry name" value="DAGK"/>
    <property type="match status" value="1"/>
</dbReference>
<keyword evidence="10" id="KW-0443">Lipid metabolism</keyword>
<dbReference type="InterPro" id="IPR050187">
    <property type="entry name" value="Lipid_Phosphate_FormReg"/>
</dbReference>
<comment type="cofactor">
    <cofactor evidence="1">
        <name>Mg(2+)</name>
        <dbReference type="ChEBI" id="CHEBI:18420"/>
    </cofactor>
</comment>
<dbReference type="InterPro" id="IPR001206">
    <property type="entry name" value="Diacylglycerol_kinase_cat_dom"/>
</dbReference>
<dbReference type="GO" id="GO:0004143">
    <property type="term" value="F:ATP-dependent diacylglycerol kinase activity"/>
    <property type="evidence" value="ECO:0007669"/>
    <property type="project" value="TreeGrafter"/>
</dbReference>
<evidence type="ECO:0000313" key="14">
    <source>
        <dbReference type="EMBL" id="QNB45010.1"/>
    </source>
</evidence>
<gene>
    <name evidence="14" type="ORF">BR63_00935</name>
</gene>
<keyword evidence="12" id="KW-1208">Phospholipid metabolism</keyword>
<dbReference type="GO" id="GO:0005886">
    <property type="term" value="C:plasma membrane"/>
    <property type="evidence" value="ECO:0007669"/>
    <property type="project" value="TreeGrafter"/>
</dbReference>
<evidence type="ECO:0000256" key="9">
    <source>
        <dbReference type="ARBA" id="ARBA00022842"/>
    </source>
</evidence>
<keyword evidence="5" id="KW-0479">Metal-binding</keyword>
<dbReference type="GO" id="GO:0005524">
    <property type="term" value="F:ATP binding"/>
    <property type="evidence" value="ECO:0007669"/>
    <property type="project" value="UniProtKB-KW"/>
</dbReference>
<reference evidence="14 15" key="1">
    <citation type="journal article" date="2019" name="Front. Microbiol.">
        <title>Thermoanaerosceptrum fracticalcis gen. nov. sp. nov., a Novel Fumarate-Fermenting Microorganism From a Deep Fractured Carbonate Aquifer of the US Great Basin.</title>
        <authorList>
            <person name="Hamilton-Brehm S.D."/>
            <person name="Stewart L.E."/>
            <person name="Zavarin M."/>
            <person name="Caldwell M."/>
            <person name="Lawson P.A."/>
            <person name="Onstott T.C."/>
            <person name="Grzymski J."/>
            <person name="Neveux I."/>
            <person name="Lollar B.S."/>
            <person name="Russell C.E."/>
            <person name="Moser D.P."/>
        </authorList>
    </citation>
    <scope>NUCLEOTIDE SEQUENCE [LARGE SCALE GENOMIC DNA]</scope>
    <source>
        <strain evidence="14 15">DRI-13</strain>
    </source>
</reference>
<keyword evidence="6" id="KW-0547">Nucleotide-binding</keyword>
<evidence type="ECO:0000256" key="3">
    <source>
        <dbReference type="ARBA" id="ARBA00022516"/>
    </source>
</evidence>
<keyword evidence="4" id="KW-0808">Transferase</keyword>
<dbReference type="PANTHER" id="PTHR12358:SF106">
    <property type="entry name" value="LIPID KINASE YEGS"/>
    <property type="match status" value="1"/>
</dbReference>
<dbReference type="EMBL" id="CP045798">
    <property type="protein sequence ID" value="QNB45010.1"/>
    <property type="molecule type" value="Genomic_DNA"/>
</dbReference>
<dbReference type="GO" id="GO:0046872">
    <property type="term" value="F:metal ion binding"/>
    <property type="evidence" value="ECO:0007669"/>
    <property type="project" value="UniProtKB-KW"/>
</dbReference>
<evidence type="ECO:0000256" key="7">
    <source>
        <dbReference type="ARBA" id="ARBA00022777"/>
    </source>
</evidence>
<keyword evidence="3" id="KW-0444">Lipid biosynthesis</keyword>
<name>A0A7G6DYV6_THEFR</name>
<evidence type="ECO:0000256" key="12">
    <source>
        <dbReference type="ARBA" id="ARBA00023264"/>
    </source>
</evidence>
<sequence>MDRALFVYNPLSGDRTIPTRLDYLINRFQQNNILLQPYRLTKNEPDKLPHILAENDFAFFLVSGGDGTLNSVLNILLKNGLNKPIGLLPFGTCNDFARSLNLPVNLNECLNVIFSGKTVDVDAGLINEERFFFSTCAGGLFVDVSFKTHDELKKNFGPFAYYLKALSEVAHMKCFPLKIETEAETIEENVLLFLILNGTHGGGFANLIKDADISDGLMDIVLIKNCAHIDLANLFFRVLSRESLNDKNVTILKSRTCKISGSSEVLLSVDGEKGPALPINVRFINKALKVFVK</sequence>
<evidence type="ECO:0000256" key="11">
    <source>
        <dbReference type="ARBA" id="ARBA00023209"/>
    </source>
</evidence>
<dbReference type="GO" id="GO:0008654">
    <property type="term" value="P:phospholipid biosynthetic process"/>
    <property type="evidence" value="ECO:0007669"/>
    <property type="project" value="UniProtKB-KW"/>
</dbReference>
<dbReference type="InterPro" id="IPR016064">
    <property type="entry name" value="NAD/diacylglycerol_kinase_sf"/>
</dbReference>
<proteinExistence type="inferred from homology"/>
<dbReference type="NCBIfam" id="NF009605">
    <property type="entry name" value="PRK13059.1"/>
    <property type="match status" value="1"/>
</dbReference>
<keyword evidence="15" id="KW-1185">Reference proteome</keyword>
<keyword evidence="11" id="KW-0594">Phospholipid biosynthesis</keyword>
<dbReference type="InterPro" id="IPR045540">
    <property type="entry name" value="YegS/DAGK_C"/>
</dbReference>
<keyword evidence="9" id="KW-0460">Magnesium</keyword>
<evidence type="ECO:0000256" key="6">
    <source>
        <dbReference type="ARBA" id="ARBA00022741"/>
    </source>
</evidence>
<evidence type="ECO:0000259" key="13">
    <source>
        <dbReference type="PROSITE" id="PS50146"/>
    </source>
</evidence>
<evidence type="ECO:0000256" key="5">
    <source>
        <dbReference type="ARBA" id="ARBA00022723"/>
    </source>
</evidence>
<keyword evidence="7 14" id="KW-0418">Kinase</keyword>
<dbReference type="Pfam" id="PF00781">
    <property type="entry name" value="DAGK_cat"/>
    <property type="match status" value="1"/>
</dbReference>
<protein>
    <submittedName>
        <fullName evidence="14">YegS/Rv2252/BmrU family lipid kinase</fullName>
    </submittedName>
</protein>
<keyword evidence="8" id="KW-0067">ATP-binding</keyword>
<evidence type="ECO:0000256" key="10">
    <source>
        <dbReference type="ARBA" id="ARBA00023098"/>
    </source>
</evidence>
<dbReference type="InterPro" id="IPR005218">
    <property type="entry name" value="Diacylglycerol/lipid_kinase"/>
</dbReference>
<dbReference type="OrthoDB" id="142078at2"/>
<accession>A0A7G6DYV6</accession>
<dbReference type="AlphaFoldDB" id="A0A7G6DYV6"/>
<dbReference type="RefSeq" id="WP_034424623.1">
    <property type="nucleotide sequence ID" value="NZ_CP045798.1"/>
</dbReference>
<comment type="similarity">
    <text evidence="2">Belongs to the diacylglycerol/lipid kinase family.</text>
</comment>
<evidence type="ECO:0000256" key="1">
    <source>
        <dbReference type="ARBA" id="ARBA00001946"/>
    </source>
</evidence>
<dbReference type="Gene3D" id="3.40.50.10330">
    <property type="entry name" value="Probable inorganic polyphosphate/atp-NAD kinase, domain 1"/>
    <property type="match status" value="1"/>
</dbReference>
<dbReference type="Proteomes" id="UP000515847">
    <property type="component" value="Chromosome"/>
</dbReference>
<dbReference type="KEGG" id="tfr:BR63_00935"/>
<dbReference type="PANTHER" id="PTHR12358">
    <property type="entry name" value="SPHINGOSINE KINASE"/>
    <property type="match status" value="1"/>
</dbReference>
<dbReference type="SMART" id="SM00046">
    <property type="entry name" value="DAGKc"/>
    <property type="match status" value="1"/>
</dbReference>
<evidence type="ECO:0000256" key="4">
    <source>
        <dbReference type="ARBA" id="ARBA00022679"/>
    </source>
</evidence>
<dbReference type="SUPFAM" id="SSF111331">
    <property type="entry name" value="NAD kinase/diacylglycerol kinase-like"/>
    <property type="match status" value="1"/>
</dbReference>
<evidence type="ECO:0000256" key="8">
    <source>
        <dbReference type="ARBA" id="ARBA00022840"/>
    </source>
</evidence>
<evidence type="ECO:0000256" key="2">
    <source>
        <dbReference type="ARBA" id="ARBA00005983"/>
    </source>
</evidence>
<dbReference type="Pfam" id="PF19279">
    <property type="entry name" value="YegS_C"/>
    <property type="match status" value="1"/>
</dbReference>
<dbReference type="InterPro" id="IPR017438">
    <property type="entry name" value="ATP-NAD_kinase_N"/>
</dbReference>
<dbReference type="NCBIfam" id="TIGR00147">
    <property type="entry name" value="YegS/Rv2252/BmrU family lipid kinase"/>
    <property type="match status" value="1"/>
</dbReference>
<feature type="domain" description="DAGKc" evidence="13">
    <location>
        <begin position="1"/>
        <end position="129"/>
    </location>
</feature>
<organism evidence="14 15">
    <name type="scientific">Thermanaerosceptrum fracticalcis</name>
    <dbReference type="NCBI Taxonomy" id="1712410"/>
    <lineage>
        <taxon>Bacteria</taxon>
        <taxon>Bacillati</taxon>
        <taxon>Bacillota</taxon>
        <taxon>Clostridia</taxon>
        <taxon>Eubacteriales</taxon>
        <taxon>Peptococcaceae</taxon>
        <taxon>Thermanaerosceptrum</taxon>
    </lineage>
</organism>
<dbReference type="Gene3D" id="2.60.200.40">
    <property type="match status" value="1"/>
</dbReference>